<evidence type="ECO:0000256" key="1">
    <source>
        <dbReference type="SAM" id="Phobius"/>
    </source>
</evidence>
<feature type="transmembrane region" description="Helical" evidence="1">
    <location>
        <begin position="43"/>
        <end position="63"/>
    </location>
</feature>
<keyword evidence="1" id="KW-1133">Transmembrane helix</keyword>
<feature type="transmembrane region" description="Helical" evidence="1">
    <location>
        <begin position="83"/>
        <end position="102"/>
    </location>
</feature>
<dbReference type="EMBL" id="JBBMFR010000002">
    <property type="protein sequence ID" value="MEQ2396719.1"/>
    <property type="molecule type" value="Genomic_DNA"/>
</dbReference>
<reference evidence="2 3" key="1">
    <citation type="submission" date="2024-03" db="EMBL/GenBank/DDBJ databases">
        <title>Human intestinal bacterial collection.</title>
        <authorList>
            <person name="Pauvert C."/>
            <person name="Hitch T.C.A."/>
            <person name="Clavel T."/>
        </authorList>
    </citation>
    <scope>NUCLEOTIDE SEQUENCE [LARGE SCALE GENOMIC DNA]</scope>
    <source>
        <strain evidence="2 3">CLA-AA-H311</strain>
    </source>
</reference>
<dbReference type="RefSeq" id="WP_099571855.1">
    <property type="nucleotide sequence ID" value="NZ_JBBMFR010000002.1"/>
</dbReference>
<keyword evidence="3" id="KW-1185">Reference proteome</keyword>
<feature type="transmembrane region" description="Helical" evidence="1">
    <location>
        <begin position="6"/>
        <end position="31"/>
    </location>
</feature>
<proteinExistence type="predicted"/>
<organism evidence="2 3">
    <name type="scientific">Bifidobacterium hominis</name>
    <dbReference type="NCBI Taxonomy" id="3133177"/>
    <lineage>
        <taxon>Bacteria</taxon>
        <taxon>Bacillati</taxon>
        <taxon>Actinomycetota</taxon>
        <taxon>Actinomycetes</taxon>
        <taxon>Bifidobacteriales</taxon>
        <taxon>Bifidobacteriaceae</taxon>
        <taxon>Bifidobacterium</taxon>
    </lineage>
</organism>
<keyword evidence="1" id="KW-0812">Transmembrane</keyword>
<dbReference type="Proteomes" id="UP001462554">
    <property type="component" value="Unassembled WGS sequence"/>
</dbReference>
<comment type="caution">
    <text evidence="2">The sequence shown here is derived from an EMBL/GenBank/DDBJ whole genome shotgun (WGS) entry which is preliminary data.</text>
</comment>
<name>A0ABV1C9U0_9BIFI</name>
<accession>A0ABV1C9U0</accession>
<evidence type="ECO:0008006" key="4">
    <source>
        <dbReference type="Google" id="ProtNLM"/>
    </source>
</evidence>
<evidence type="ECO:0000313" key="3">
    <source>
        <dbReference type="Proteomes" id="UP001462554"/>
    </source>
</evidence>
<protein>
    <recommendedName>
        <fullName evidence="4">Anaerobic C4-dicarboxylate transport protein</fullName>
    </recommendedName>
</protein>
<keyword evidence="1" id="KW-0472">Membrane</keyword>
<sequence length="122" mass="13760">MPDILPALLWIVAAVIAVNICSITAIRGNIFSKTKRDVYPVRWPIVGLHFASLVIGALPYPVYTMFKSGFSVKFRHFYEQVGWPSAALMILLIAAELVFMYLQARNGMKSEMERKLNRAIKG</sequence>
<gene>
    <name evidence="2" type="ORF">WMO36_02340</name>
</gene>
<evidence type="ECO:0000313" key="2">
    <source>
        <dbReference type="EMBL" id="MEQ2396719.1"/>
    </source>
</evidence>